<reference evidence="1" key="3">
    <citation type="submission" date="2023-05" db="EMBL/GenBank/DDBJ databases">
        <authorList>
            <person name="Smith C.H."/>
        </authorList>
    </citation>
    <scope>NUCLEOTIDE SEQUENCE</scope>
    <source>
        <strain evidence="1">CHS0354</strain>
        <tissue evidence="1">Mantle</tissue>
    </source>
</reference>
<reference evidence="1" key="2">
    <citation type="journal article" date="2021" name="Genome Biol. Evol.">
        <title>Developing a high-quality reference genome for a parasitic bivalve with doubly uniparental inheritance (Bivalvia: Unionida).</title>
        <authorList>
            <person name="Smith C.H."/>
        </authorList>
    </citation>
    <scope>NUCLEOTIDE SEQUENCE</scope>
    <source>
        <strain evidence="1">CHS0354</strain>
        <tissue evidence="1">Mantle</tissue>
    </source>
</reference>
<gene>
    <name evidence="1" type="ORF">CHS0354_021936</name>
</gene>
<dbReference type="AlphaFoldDB" id="A0AAE0VWM9"/>
<comment type="caution">
    <text evidence="1">The sequence shown here is derived from an EMBL/GenBank/DDBJ whole genome shotgun (WGS) entry which is preliminary data.</text>
</comment>
<name>A0AAE0VWM9_9BIVA</name>
<sequence>MKILLTSAAAVTKHVKVVLEDGDHFCCNLNDFCLGEKSGFIEQYRTSRTQLLQWLGLKGAILDSDRNKLGDCSTPDKEIKRMKESVAEKEQNALTVYTFDSGNTDGETEKIVKTTQV</sequence>
<dbReference type="Proteomes" id="UP001195483">
    <property type="component" value="Unassembled WGS sequence"/>
</dbReference>
<reference evidence="1" key="1">
    <citation type="journal article" date="2021" name="Genome Biol. Evol.">
        <title>A High-Quality Reference Genome for a Parasitic Bivalve with Doubly Uniparental Inheritance (Bivalvia: Unionida).</title>
        <authorList>
            <person name="Smith C.H."/>
        </authorList>
    </citation>
    <scope>NUCLEOTIDE SEQUENCE</scope>
    <source>
        <strain evidence="1">CHS0354</strain>
    </source>
</reference>
<accession>A0AAE0VWM9</accession>
<keyword evidence="2" id="KW-1185">Reference proteome</keyword>
<protein>
    <submittedName>
        <fullName evidence="1">Uncharacterized protein</fullName>
    </submittedName>
</protein>
<organism evidence="1 2">
    <name type="scientific">Potamilus streckersoni</name>
    <dbReference type="NCBI Taxonomy" id="2493646"/>
    <lineage>
        <taxon>Eukaryota</taxon>
        <taxon>Metazoa</taxon>
        <taxon>Spiralia</taxon>
        <taxon>Lophotrochozoa</taxon>
        <taxon>Mollusca</taxon>
        <taxon>Bivalvia</taxon>
        <taxon>Autobranchia</taxon>
        <taxon>Heteroconchia</taxon>
        <taxon>Palaeoheterodonta</taxon>
        <taxon>Unionida</taxon>
        <taxon>Unionoidea</taxon>
        <taxon>Unionidae</taxon>
        <taxon>Ambleminae</taxon>
        <taxon>Lampsilini</taxon>
        <taxon>Potamilus</taxon>
    </lineage>
</organism>
<evidence type="ECO:0000313" key="2">
    <source>
        <dbReference type="Proteomes" id="UP001195483"/>
    </source>
</evidence>
<dbReference type="EMBL" id="JAEAOA010001332">
    <property type="protein sequence ID" value="KAK3593368.1"/>
    <property type="molecule type" value="Genomic_DNA"/>
</dbReference>
<evidence type="ECO:0000313" key="1">
    <source>
        <dbReference type="EMBL" id="KAK3593368.1"/>
    </source>
</evidence>
<proteinExistence type="predicted"/>